<evidence type="ECO:0000256" key="4">
    <source>
        <dbReference type="ARBA" id="ARBA00023015"/>
    </source>
</evidence>
<evidence type="ECO:0000256" key="6">
    <source>
        <dbReference type="ARBA" id="ARBA00023125"/>
    </source>
</evidence>
<feature type="domain" description="HSF-type DNA-binding" evidence="11">
    <location>
        <begin position="202"/>
        <end position="226"/>
    </location>
</feature>
<keyword evidence="4" id="KW-0805">Transcription regulation</keyword>
<dbReference type="GO" id="GO:0003700">
    <property type="term" value="F:DNA-binding transcription factor activity"/>
    <property type="evidence" value="ECO:0007669"/>
    <property type="project" value="InterPro"/>
</dbReference>
<dbReference type="Proteomes" id="UP001055439">
    <property type="component" value="Chromosome 6"/>
</dbReference>
<comment type="subcellular location">
    <subcellularLocation>
        <location evidence="1">Nucleus</location>
    </subcellularLocation>
</comment>
<evidence type="ECO:0000256" key="2">
    <source>
        <dbReference type="ARBA" id="ARBA00011233"/>
    </source>
</evidence>
<feature type="region of interest" description="Disordered" evidence="10">
    <location>
        <begin position="383"/>
        <end position="407"/>
    </location>
</feature>
<feature type="region of interest" description="Disordered" evidence="10">
    <location>
        <begin position="77"/>
        <end position="107"/>
    </location>
</feature>
<keyword evidence="3" id="KW-0597">Phosphoprotein</keyword>
<dbReference type="Pfam" id="PF00447">
    <property type="entry name" value="HSF_DNA-bind"/>
    <property type="match status" value="1"/>
</dbReference>
<proteinExistence type="inferred from homology"/>
<dbReference type="InterPro" id="IPR036388">
    <property type="entry name" value="WH-like_DNA-bd_sf"/>
</dbReference>
<organism evidence="12 13">
    <name type="scientific">Musa troglodytarum</name>
    <name type="common">fe'i banana</name>
    <dbReference type="NCBI Taxonomy" id="320322"/>
    <lineage>
        <taxon>Eukaryota</taxon>
        <taxon>Viridiplantae</taxon>
        <taxon>Streptophyta</taxon>
        <taxon>Embryophyta</taxon>
        <taxon>Tracheophyta</taxon>
        <taxon>Spermatophyta</taxon>
        <taxon>Magnoliopsida</taxon>
        <taxon>Liliopsida</taxon>
        <taxon>Zingiberales</taxon>
        <taxon>Musaceae</taxon>
        <taxon>Musa</taxon>
    </lineage>
</organism>
<keyword evidence="5" id="KW-0346">Stress response</keyword>
<dbReference type="InterPro" id="IPR000232">
    <property type="entry name" value="HSF_DNA-bd"/>
</dbReference>
<keyword evidence="13" id="KW-1185">Reference proteome</keyword>
<evidence type="ECO:0000256" key="9">
    <source>
        <dbReference type="RuleBase" id="RU004020"/>
    </source>
</evidence>
<dbReference type="OrthoDB" id="60033at2759"/>
<comment type="similarity">
    <text evidence="9">Belongs to the HSF family.</text>
</comment>
<evidence type="ECO:0000256" key="3">
    <source>
        <dbReference type="ARBA" id="ARBA00022553"/>
    </source>
</evidence>
<dbReference type="GO" id="GO:0006357">
    <property type="term" value="P:regulation of transcription by RNA polymerase II"/>
    <property type="evidence" value="ECO:0007669"/>
    <property type="project" value="TreeGrafter"/>
</dbReference>
<dbReference type="SUPFAM" id="SSF46785">
    <property type="entry name" value="Winged helix' DNA-binding domain"/>
    <property type="match status" value="1"/>
</dbReference>
<comment type="subunit">
    <text evidence="2">Homotrimer.</text>
</comment>
<keyword evidence="8" id="KW-0539">Nucleus</keyword>
<protein>
    <submittedName>
        <fullName evidence="12">Heat stress transcription factor</fullName>
    </submittedName>
</protein>
<dbReference type="SMART" id="SM00415">
    <property type="entry name" value="HSF"/>
    <property type="match status" value="1"/>
</dbReference>
<sequence>MGLPAPMMEEASAVGCHRGERWTALIALRRASGFDRNRTTEASGTLAVEDEMWRRRTRSVRVLPARPETAHPFAALLPSSRNFHPPPFQPRPPLLRSSSPLTHSNGAGEEEGLLAVIRFLVPGSGSRLATMENAGLVVKEEEEEAMAAPQPLMGLHEVGPPPFLSKTFEMVEDPETDAVVSWSRARNSFIVWDSHKFATALLPKFFKHGNFSSFVRQLNTYGFRKVDPDRWEFANADFLGGQKHLLKSIKRRRCFAQISRQQHGGGACVETGMFGLEAEADRLRRDRNVMMLEIVKLRQRQQSSRVQLLEMERRMQGTERRQQRTMAFLARALKSPTFIRQLVLRGQQQRQLGGAGKKRRLPANPSSEDLLELAISSEMENVPLSSTETDGATPEPVDQSTAAINDPTWEELLNESILMEGDEEEGEHSEVEDLESAAEQLEWEEDMKVLAMQMDSMSSNP</sequence>
<dbReference type="AlphaFoldDB" id="A0A9E7K820"/>
<dbReference type="PRINTS" id="PR00056">
    <property type="entry name" value="HSFDOMAIN"/>
</dbReference>
<feature type="region of interest" description="Disordered" evidence="10">
    <location>
        <begin position="420"/>
        <end position="461"/>
    </location>
</feature>
<evidence type="ECO:0000313" key="12">
    <source>
        <dbReference type="EMBL" id="URE10088.1"/>
    </source>
</evidence>
<dbReference type="InterPro" id="IPR036390">
    <property type="entry name" value="WH_DNA-bd_sf"/>
</dbReference>
<dbReference type="GO" id="GO:0000978">
    <property type="term" value="F:RNA polymerase II cis-regulatory region sequence-specific DNA binding"/>
    <property type="evidence" value="ECO:0007669"/>
    <property type="project" value="TreeGrafter"/>
</dbReference>
<keyword evidence="7" id="KW-0804">Transcription</keyword>
<dbReference type="EMBL" id="CP097508">
    <property type="protein sequence ID" value="URE10088.1"/>
    <property type="molecule type" value="Genomic_DNA"/>
</dbReference>
<dbReference type="PROSITE" id="PS00434">
    <property type="entry name" value="HSF_DOMAIN"/>
    <property type="match status" value="1"/>
</dbReference>
<evidence type="ECO:0000256" key="1">
    <source>
        <dbReference type="ARBA" id="ARBA00004123"/>
    </source>
</evidence>
<keyword evidence="6" id="KW-0238">DNA-binding</keyword>
<feature type="compositionally biased region" description="Acidic residues" evidence="10">
    <location>
        <begin position="420"/>
        <end position="445"/>
    </location>
</feature>
<dbReference type="GO" id="GO:0034605">
    <property type="term" value="P:cellular response to heat"/>
    <property type="evidence" value="ECO:0007669"/>
    <property type="project" value="TreeGrafter"/>
</dbReference>
<evidence type="ECO:0000256" key="7">
    <source>
        <dbReference type="ARBA" id="ARBA00023163"/>
    </source>
</evidence>
<dbReference type="FunFam" id="1.10.10.10:FF:000057">
    <property type="entry name" value="Heat shock transcription factor 1"/>
    <property type="match status" value="1"/>
</dbReference>
<feature type="compositionally biased region" description="Pro residues" evidence="10">
    <location>
        <begin position="84"/>
        <end position="93"/>
    </location>
</feature>
<evidence type="ECO:0000256" key="8">
    <source>
        <dbReference type="ARBA" id="ARBA00023242"/>
    </source>
</evidence>
<accession>A0A9E7K820</accession>
<dbReference type="PANTHER" id="PTHR10015:SF338">
    <property type="entry name" value="HEAT STRESS TRANSCRIPTION FACTOR A-2"/>
    <property type="match status" value="1"/>
</dbReference>
<name>A0A9E7K820_9LILI</name>
<evidence type="ECO:0000313" key="13">
    <source>
        <dbReference type="Proteomes" id="UP001055439"/>
    </source>
</evidence>
<dbReference type="GO" id="GO:0005634">
    <property type="term" value="C:nucleus"/>
    <property type="evidence" value="ECO:0007669"/>
    <property type="project" value="UniProtKB-SubCell"/>
</dbReference>
<evidence type="ECO:0000256" key="5">
    <source>
        <dbReference type="ARBA" id="ARBA00023016"/>
    </source>
</evidence>
<reference evidence="12" key="1">
    <citation type="submission" date="2022-05" db="EMBL/GenBank/DDBJ databases">
        <title>The Musa troglodytarum L. genome provides insights into the mechanism of non-climacteric behaviour and enrichment of carotenoids.</title>
        <authorList>
            <person name="Wang J."/>
        </authorList>
    </citation>
    <scope>NUCLEOTIDE SEQUENCE</scope>
    <source>
        <tissue evidence="12">Leaf</tissue>
    </source>
</reference>
<dbReference type="PANTHER" id="PTHR10015">
    <property type="entry name" value="HEAT SHOCK TRANSCRIPTION FACTOR"/>
    <property type="match status" value="1"/>
</dbReference>
<evidence type="ECO:0000259" key="11">
    <source>
        <dbReference type="PROSITE" id="PS00434"/>
    </source>
</evidence>
<dbReference type="Gene3D" id="1.10.10.10">
    <property type="entry name" value="Winged helix-like DNA-binding domain superfamily/Winged helix DNA-binding domain"/>
    <property type="match status" value="1"/>
</dbReference>
<evidence type="ECO:0000256" key="10">
    <source>
        <dbReference type="SAM" id="MobiDB-lite"/>
    </source>
</evidence>
<gene>
    <name evidence="12" type="ORF">MUK42_03927</name>
</gene>